<evidence type="ECO:0000256" key="4">
    <source>
        <dbReference type="SAM" id="MobiDB-lite"/>
    </source>
</evidence>
<keyword evidence="2" id="KW-0479">Metal-binding</keyword>
<dbReference type="Gene3D" id="2.60.40.420">
    <property type="entry name" value="Cupredoxins - blue copper proteins"/>
    <property type="match status" value="1"/>
</dbReference>
<gene>
    <name evidence="6" type="ORF">CRI94_16250</name>
</gene>
<feature type="signal peptide" evidence="5">
    <location>
        <begin position="1"/>
        <end position="25"/>
    </location>
</feature>
<dbReference type="SUPFAM" id="SSF49503">
    <property type="entry name" value="Cupredoxins"/>
    <property type="match status" value="1"/>
</dbReference>
<protein>
    <submittedName>
        <fullName evidence="6">Nitrous oxide reductase</fullName>
    </submittedName>
</protein>
<dbReference type="CDD" id="cd04223">
    <property type="entry name" value="N2OR_C"/>
    <property type="match status" value="1"/>
</dbReference>
<dbReference type="RefSeq" id="WP_098078523.1">
    <property type="nucleotide sequence ID" value="NZ_PDEQ01000010.1"/>
</dbReference>
<dbReference type="AlphaFoldDB" id="A0A2A8CUA4"/>
<dbReference type="PANTHER" id="PTHR42838:SF2">
    <property type="entry name" value="NITROUS-OXIDE REDUCTASE"/>
    <property type="match status" value="1"/>
</dbReference>
<comment type="caution">
    <text evidence="6">The sequence shown here is derived from an EMBL/GenBank/DDBJ whole genome shotgun (WGS) entry which is preliminary data.</text>
</comment>
<reference evidence="6 7" key="1">
    <citation type="submission" date="2017-10" db="EMBL/GenBank/DDBJ databases">
        <title>Draft genome of Longibacter Salinarum.</title>
        <authorList>
            <person name="Goh K.M."/>
            <person name="Shamsir M.S."/>
            <person name="Lim S.W."/>
        </authorList>
    </citation>
    <scope>NUCLEOTIDE SEQUENCE [LARGE SCALE GENOMIC DNA]</scope>
    <source>
        <strain evidence="6 7">KCTC 52045</strain>
    </source>
</reference>
<feature type="region of interest" description="Disordered" evidence="4">
    <location>
        <begin position="650"/>
        <end position="669"/>
    </location>
</feature>
<dbReference type="OrthoDB" id="9759695at2"/>
<dbReference type="InterPro" id="IPR015943">
    <property type="entry name" value="WD40/YVTN_repeat-like_dom_sf"/>
</dbReference>
<dbReference type="PANTHER" id="PTHR42838">
    <property type="entry name" value="CYTOCHROME C OXIDASE SUBUNIT II"/>
    <property type="match status" value="1"/>
</dbReference>
<dbReference type="InterPro" id="IPR051403">
    <property type="entry name" value="NosZ/Cyto_c_oxidase_sub2"/>
</dbReference>
<evidence type="ECO:0000313" key="6">
    <source>
        <dbReference type="EMBL" id="PEN11336.1"/>
    </source>
</evidence>
<dbReference type="GO" id="GO:0046872">
    <property type="term" value="F:metal ion binding"/>
    <property type="evidence" value="ECO:0007669"/>
    <property type="project" value="UniProtKB-KW"/>
</dbReference>
<dbReference type="InterPro" id="IPR026468">
    <property type="entry name" value="Nitrous_oxide_Rdtase_Sec-dep"/>
</dbReference>
<dbReference type="InterPro" id="IPR011045">
    <property type="entry name" value="N2O_reductase_N"/>
</dbReference>
<dbReference type="InterPro" id="IPR008972">
    <property type="entry name" value="Cupredoxin"/>
</dbReference>
<organism evidence="6 7">
    <name type="scientific">Longibacter salinarum</name>
    <dbReference type="NCBI Taxonomy" id="1850348"/>
    <lineage>
        <taxon>Bacteria</taxon>
        <taxon>Pseudomonadati</taxon>
        <taxon>Rhodothermota</taxon>
        <taxon>Rhodothermia</taxon>
        <taxon>Rhodothermales</taxon>
        <taxon>Salisaetaceae</taxon>
        <taxon>Longibacter</taxon>
    </lineage>
</organism>
<name>A0A2A8CUA4_9BACT</name>
<dbReference type="Pfam" id="PF18764">
    <property type="entry name" value="nos_propeller"/>
    <property type="match status" value="1"/>
</dbReference>
<feature type="chain" id="PRO_5012292426" evidence="5">
    <location>
        <begin position="26"/>
        <end position="669"/>
    </location>
</feature>
<keyword evidence="3" id="KW-0186">Copper</keyword>
<dbReference type="GO" id="GO:0030313">
    <property type="term" value="C:cell envelope"/>
    <property type="evidence" value="ECO:0007669"/>
    <property type="project" value="UniProtKB-SubCell"/>
</dbReference>
<evidence type="ECO:0000256" key="5">
    <source>
        <dbReference type="SAM" id="SignalP"/>
    </source>
</evidence>
<evidence type="ECO:0000256" key="3">
    <source>
        <dbReference type="ARBA" id="ARBA00023008"/>
    </source>
</evidence>
<dbReference type="EMBL" id="PDEQ01000010">
    <property type="protein sequence ID" value="PEN11336.1"/>
    <property type="molecule type" value="Genomic_DNA"/>
</dbReference>
<sequence length="669" mass="73994">MSFQSIKRTALGAALLLIAGSFAFACQSTSSTDASNSDAAEKVYVAPGEHDEFYAFMSGGYSGQLGIYGLPSGRHLKTVPVFSQFGENGYGYSEDTRPLLQTSFGFVPWGDAHHPKVSQTDGVPDGRWLFINENNTPRIARVDLTTFETTEVLEIPNSAGNHASAFVTPNSEYVSAATRFSIPMDEENLQNQDVSIDSYKENFNGTISFIRADKPGEMEVSFQILVPGYDYDLSHAGKGPSDGWSFFTSYNSEEANTMLEKNASRNDKDFIAAVNWRKAEEYANNGECRMVPGEHAHNHVNHDTGLAESEMRDEVCVLNPADNPGMVYFLPTPKSPHGVDVDPTGQYIIAGGKLSTIIPVFAFDKMIDAIERESFAKDIDGIPVLNYNELLHGEVENPGLGPLHTEFDGKGYAYTTAFISSEIVKWDIEKTEVVDRIDTYYSPGHLMIPGGDSQEPFGQYLVALNKITKDRYLPTGPELWHSAQLIDISGDKMKLLLDFPTSGEPHYAQAIPADMIKDKQRKIYDIKTENGNPYKVLNEDETGIERRGNEVHVYMSAIRSHFVPDNIEGIKLGDEVYFHVTNLEQDWDIPHGFAVQGANTAEVLVMPGQTRTLKWTPTKTGVFPFYCTDFCSALHQEMQGYVRVSPEGSDVPLASNAGQERPGSQLLSK</sequence>
<evidence type="ECO:0000313" key="7">
    <source>
        <dbReference type="Proteomes" id="UP000220102"/>
    </source>
</evidence>
<dbReference type="InterPro" id="IPR034205">
    <property type="entry name" value="N2OR_C"/>
</dbReference>
<evidence type="ECO:0000256" key="1">
    <source>
        <dbReference type="ARBA" id="ARBA00004196"/>
    </source>
</evidence>
<accession>A0A2A8CUA4</accession>
<comment type="subcellular location">
    <subcellularLocation>
        <location evidence="1">Cell envelope</location>
    </subcellularLocation>
</comment>
<keyword evidence="7" id="KW-1185">Reference proteome</keyword>
<dbReference type="PROSITE" id="PS51257">
    <property type="entry name" value="PROKAR_LIPOPROTEIN"/>
    <property type="match status" value="1"/>
</dbReference>
<dbReference type="SUPFAM" id="SSF50974">
    <property type="entry name" value="Nitrous oxide reductase, N-terminal domain"/>
    <property type="match status" value="1"/>
</dbReference>
<proteinExistence type="predicted"/>
<evidence type="ECO:0000256" key="2">
    <source>
        <dbReference type="ARBA" id="ARBA00022723"/>
    </source>
</evidence>
<dbReference type="NCBIfam" id="TIGR04246">
    <property type="entry name" value="nitrous_NosZ_Gp"/>
    <property type="match status" value="1"/>
</dbReference>
<dbReference type="InterPro" id="IPR041114">
    <property type="entry name" value="Nos_propeller"/>
</dbReference>
<dbReference type="Proteomes" id="UP000220102">
    <property type="component" value="Unassembled WGS sequence"/>
</dbReference>
<dbReference type="Gene3D" id="2.130.10.10">
    <property type="entry name" value="YVTN repeat-like/Quinoprotein amine dehydrogenase"/>
    <property type="match status" value="1"/>
</dbReference>
<keyword evidence="5" id="KW-0732">Signal</keyword>